<evidence type="ECO:0000259" key="6">
    <source>
        <dbReference type="PROSITE" id="PS50010"/>
    </source>
</evidence>
<evidence type="ECO:0000313" key="8">
    <source>
        <dbReference type="EMBL" id="KAG8578614.1"/>
    </source>
</evidence>
<dbReference type="CDD" id="cd00160">
    <property type="entry name" value="RhoGEF"/>
    <property type="match status" value="1"/>
</dbReference>
<evidence type="ECO:0000259" key="7">
    <source>
        <dbReference type="PROSITE" id="PS51021"/>
    </source>
</evidence>
<dbReference type="Gene3D" id="1.20.900.10">
    <property type="entry name" value="Dbl homology (DH) domain"/>
    <property type="match status" value="1"/>
</dbReference>
<dbReference type="PROSITE" id="PS50002">
    <property type="entry name" value="SH3"/>
    <property type="match status" value="2"/>
</dbReference>
<keyword evidence="1 3" id="KW-0728">SH3 domain</keyword>
<evidence type="ECO:0000256" key="1">
    <source>
        <dbReference type="ARBA" id="ARBA00022443"/>
    </source>
</evidence>
<feature type="region of interest" description="Disordered" evidence="4">
    <location>
        <begin position="676"/>
        <end position="715"/>
    </location>
</feature>
<dbReference type="FunFam" id="2.30.30.40:FF:000177">
    <property type="entry name" value="Rho guanine nucleotide exchange factor (GEF) 37"/>
    <property type="match status" value="1"/>
</dbReference>
<dbReference type="EMBL" id="WNYA01000004">
    <property type="protein sequence ID" value="KAG8578614.1"/>
    <property type="molecule type" value="Genomic_DNA"/>
</dbReference>
<dbReference type="PANTHER" id="PTHR22834:SF9">
    <property type="entry name" value="RHO GUANINE NUCLEOTIDE EXCHANGE FACTOR 37"/>
    <property type="match status" value="1"/>
</dbReference>
<dbReference type="PROSITE" id="PS50010">
    <property type="entry name" value="DH_2"/>
    <property type="match status" value="1"/>
</dbReference>
<dbReference type="Pfam" id="PF00621">
    <property type="entry name" value="RhoGEF"/>
    <property type="match status" value="1"/>
</dbReference>
<keyword evidence="9" id="KW-1185">Reference proteome</keyword>
<dbReference type="Gene3D" id="1.20.1270.60">
    <property type="entry name" value="Arfaptin homology (AH) domain/BAR domain"/>
    <property type="match status" value="1"/>
</dbReference>
<accession>A0AAV7C0W9</accession>
<dbReference type="PROSITE" id="PS51021">
    <property type="entry name" value="BAR"/>
    <property type="match status" value="1"/>
</dbReference>
<evidence type="ECO:0000259" key="5">
    <source>
        <dbReference type="PROSITE" id="PS50002"/>
    </source>
</evidence>
<dbReference type="SMART" id="SM00326">
    <property type="entry name" value="SH3"/>
    <property type="match status" value="2"/>
</dbReference>
<proteinExistence type="predicted"/>
<feature type="domain" description="BAR" evidence="7">
    <location>
        <begin position="363"/>
        <end position="566"/>
    </location>
</feature>
<dbReference type="SUPFAM" id="SSF50044">
    <property type="entry name" value="SH3-domain"/>
    <property type="match status" value="2"/>
</dbReference>
<organism evidence="8 9">
    <name type="scientific">Engystomops pustulosus</name>
    <name type="common">Tungara frog</name>
    <name type="synonym">Physalaemus pustulosus</name>
    <dbReference type="NCBI Taxonomy" id="76066"/>
    <lineage>
        <taxon>Eukaryota</taxon>
        <taxon>Metazoa</taxon>
        <taxon>Chordata</taxon>
        <taxon>Craniata</taxon>
        <taxon>Vertebrata</taxon>
        <taxon>Euteleostomi</taxon>
        <taxon>Amphibia</taxon>
        <taxon>Batrachia</taxon>
        <taxon>Anura</taxon>
        <taxon>Neobatrachia</taxon>
        <taxon>Hyloidea</taxon>
        <taxon>Leptodactylidae</taxon>
        <taxon>Leiuperinae</taxon>
        <taxon>Engystomops</taxon>
    </lineage>
</organism>
<dbReference type="InterPro" id="IPR027267">
    <property type="entry name" value="AH/BAR_dom_sf"/>
</dbReference>
<comment type="caution">
    <text evidence="8">The sequence shown here is derived from an EMBL/GenBank/DDBJ whole genome shotgun (WGS) entry which is preliminary data.</text>
</comment>
<dbReference type="GO" id="GO:0005737">
    <property type="term" value="C:cytoplasm"/>
    <property type="evidence" value="ECO:0007669"/>
    <property type="project" value="InterPro"/>
</dbReference>
<dbReference type="InterPro" id="IPR004148">
    <property type="entry name" value="BAR_dom"/>
</dbReference>
<dbReference type="Pfam" id="PF07653">
    <property type="entry name" value="SH3_2"/>
    <property type="match status" value="1"/>
</dbReference>
<feature type="domain" description="SH3" evidence="5">
    <location>
        <begin position="722"/>
        <end position="785"/>
    </location>
</feature>
<feature type="domain" description="DH" evidence="6">
    <location>
        <begin position="138"/>
        <end position="322"/>
    </location>
</feature>
<dbReference type="Gene3D" id="2.30.30.40">
    <property type="entry name" value="SH3 Domains"/>
    <property type="match status" value="2"/>
</dbReference>
<evidence type="ECO:0008006" key="10">
    <source>
        <dbReference type="Google" id="ProtNLM"/>
    </source>
</evidence>
<evidence type="ECO:0000256" key="2">
    <source>
        <dbReference type="ARBA" id="ARBA00022658"/>
    </source>
</evidence>
<dbReference type="InterPro" id="IPR001452">
    <property type="entry name" value="SH3_domain"/>
</dbReference>
<protein>
    <recommendedName>
        <fullName evidence="10">Rho guanine nucleotide exchange factor 37</fullName>
    </recommendedName>
</protein>
<feature type="compositionally biased region" description="Low complexity" evidence="4">
    <location>
        <begin position="684"/>
        <end position="695"/>
    </location>
</feature>
<dbReference type="AlphaFoldDB" id="A0AAV7C0W9"/>
<dbReference type="PANTHER" id="PTHR22834">
    <property type="entry name" value="NUCLEAR FUSION PROTEIN FUS2"/>
    <property type="match status" value="1"/>
</dbReference>
<dbReference type="SMART" id="SM00325">
    <property type="entry name" value="RhoGEF"/>
    <property type="match status" value="1"/>
</dbReference>
<feature type="domain" description="SH3" evidence="5">
    <location>
        <begin position="615"/>
        <end position="678"/>
    </location>
</feature>
<sequence length="793" mass="91199">MISKRFLIPFKKYSFHIPRSSVYSLSSKPRVKSCFDDFPIYIEVLPDKESAYKKDNDHRKSQYGEELYDDCISVKDTVTSRHLHTGSSDSMDNPDLQKVAHSSSCMEETHPIESKIVYENVPNEEDNVYHEVEGFGINAHPAVVELISTEESYVKSLQLLTSSIQPSLKKFPDIDVKSLFSNLEEITMVHELFLRELNQTERDPENQLVRIGSLFQEFSKDMENVYSLYCSTYTRSTSLLQHYQEMHVGELIQDAVKSASERGSSQFTDLSFYLVMPVQRITKYPLLIQNILSIGSQDKGLQDALQRALSTMKEVNANINENKRRKEVASKYLRLDQQTLFEKMSKLSTHTLSKKSQRLSLFLKQQSGIIPKREDKDFDILAERFHRLAAVVGQMEENVISYVKNVEEYFLIQPETYPLEYLQGSVHPINGYTLQLCSSIYPAFKKKLQIMVLQPLINLSEYLKGPKNLIRKRLVKLLDYENLEEKYSETGKMTWEEEDIVNNYKTIHSMLQSELPSCISLSYELLNNIFYSFIAVHKDLAAQAHINAEEHSAQIQCSELPESQFRKWVEDCMCHSVSQLNEFTKKFDEQLPVPVPQEHIPVIERQIQQLLKRYSPQKLYQVISAVKGTRDMELTLSRGDVVAVIQYADTKGNKNRWLVDTGGLRGYVPCNKLQQYQESHSPRHSQSPTQSQSSPEARKTETRRHTVASPVCPYPTFSQPQDTAYQVIAGYSFEGRSQYEATITAGEPVIVLEPHDKNGSPEWSLVEVRGQRGYVPSSYLLTIPVYRPSRKTS</sequence>
<dbReference type="InterPro" id="IPR035899">
    <property type="entry name" value="DBL_dom_sf"/>
</dbReference>
<dbReference type="SUPFAM" id="SSF103657">
    <property type="entry name" value="BAR/IMD domain-like"/>
    <property type="match status" value="1"/>
</dbReference>
<dbReference type="InterPro" id="IPR000219">
    <property type="entry name" value="DH_dom"/>
</dbReference>
<dbReference type="GO" id="GO:0005085">
    <property type="term" value="F:guanyl-nucleotide exchange factor activity"/>
    <property type="evidence" value="ECO:0007669"/>
    <property type="project" value="UniProtKB-KW"/>
</dbReference>
<evidence type="ECO:0000313" key="9">
    <source>
        <dbReference type="Proteomes" id="UP000824782"/>
    </source>
</evidence>
<dbReference type="Proteomes" id="UP000824782">
    <property type="component" value="Unassembled WGS sequence"/>
</dbReference>
<gene>
    <name evidence="8" type="ORF">GDO81_010559</name>
</gene>
<dbReference type="SUPFAM" id="SSF48065">
    <property type="entry name" value="DBL homology domain (DH-domain)"/>
    <property type="match status" value="1"/>
</dbReference>
<evidence type="ECO:0000256" key="4">
    <source>
        <dbReference type="SAM" id="MobiDB-lite"/>
    </source>
</evidence>
<name>A0AAV7C0W9_ENGPU</name>
<evidence type="ECO:0000256" key="3">
    <source>
        <dbReference type="PROSITE-ProRule" id="PRU00192"/>
    </source>
</evidence>
<keyword evidence="2" id="KW-0344">Guanine-nucleotide releasing factor</keyword>
<dbReference type="InterPro" id="IPR051492">
    <property type="entry name" value="Dynamin-Rho_GEF"/>
</dbReference>
<dbReference type="InterPro" id="IPR036028">
    <property type="entry name" value="SH3-like_dom_sf"/>
</dbReference>
<reference evidence="8" key="1">
    <citation type="thesis" date="2020" institute="ProQuest LLC" country="789 East Eisenhower Parkway, Ann Arbor, MI, USA">
        <title>Comparative Genomics and Chromosome Evolution.</title>
        <authorList>
            <person name="Mudd A.B."/>
        </authorList>
    </citation>
    <scope>NUCLEOTIDE SEQUENCE</scope>
    <source>
        <strain evidence="8">237g6f4</strain>
        <tissue evidence="8">Blood</tissue>
    </source>
</reference>